<protein>
    <submittedName>
        <fullName evidence="2">Jg8599 protein</fullName>
    </submittedName>
</protein>
<reference evidence="2" key="1">
    <citation type="submission" date="2022-03" db="EMBL/GenBank/DDBJ databases">
        <authorList>
            <person name="Lindestad O."/>
        </authorList>
    </citation>
    <scope>NUCLEOTIDE SEQUENCE</scope>
</reference>
<keyword evidence="1" id="KW-0812">Transmembrane</keyword>
<feature type="non-terminal residue" evidence="2">
    <location>
        <position position="1"/>
    </location>
</feature>
<organism evidence="2 3">
    <name type="scientific">Pararge aegeria aegeria</name>
    <dbReference type="NCBI Taxonomy" id="348720"/>
    <lineage>
        <taxon>Eukaryota</taxon>
        <taxon>Metazoa</taxon>
        <taxon>Ecdysozoa</taxon>
        <taxon>Arthropoda</taxon>
        <taxon>Hexapoda</taxon>
        <taxon>Insecta</taxon>
        <taxon>Pterygota</taxon>
        <taxon>Neoptera</taxon>
        <taxon>Endopterygota</taxon>
        <taxon>Lepidoptera</taxon>
        <taxon>Glossata</taxon>
        <taxon>Ditrysia</taxon>
        <taxon>Papilionoidea</taxon>
        <taxon>Nymphalidae</taxon>
        <taxon>Satyrinae</taxon>
        <taxon>Satyrini</taxon>
        <taxon>Parargina</taxon>
        <taxon>Pararge</taxon>
    </lineage>
</organism>
<keyword evidence="3" id="KW-1185">Reference proteome</keyword>
<dbReference type="EMBL" id="CAKXAJ010000572">
    <property type="protein sequence ID" value="CAH2207557.1"/>
    <property type="molecule type" value="Genomic_DNA"/>
</dbReference>
<gene>
    <name evidence="2" type="primary">jg8599</name>
    <name evidence="2" type="ORF">PAEG_LOCUS178</name>
</gene>
<proteinExistence type="predicted"/>
<name>A0A8S4QHA0_9NEOP</name>
<dbReference type="AlphaFoldDB" id="A0A8S4QHA0"/>
<keyword evidence="1" id="KW-0472">Membrane</keyword>
<evidence type="ECO:0000313" key="3">
    <source>
        <dbReference type="Proteomes" id="UP000838756"/>
    </source>
</evidence>
<sequence length="89" mass="9827">SSRFIDNCCRRVKLRTSCLILTYLQLIGNLIKVIFAGIAISDGQEVVNANLDDDIKYRAKVAIILSGLTMTIVVICLLLIILLLVGLHK</sequence>
<evidence type="ECO:0000256" key="1">
    <source>
        <dbReference type="SAM" id="Phobius"/>
    </source>
</evidence>
<keyword evidence="1" id="KW-1133">Transmembrane helix</keyword>
<comment type="caution">
    <text evidence="2">The sequence shown here is derived from an EMBL/GenBank/DDBJ whole genome shotgun (WGS) entry which is preliminary data.</text>
</comment>
<feature type="non-terminal residue" evidence="2">
    <location>
        <position position="89"/>
    </location>
</feature>
<accession>A0A8S4QHA0</accession>
<feature type="transmembrane region" description="Helical" evidence="1">
    <location>
        <begin position="61"/>
        <end position="87"/>
    </location>
</feature>
<dbReference type="Proteomes" id="UP000838756">
    <property type="component" value="Unassembled WGS sequence"/>
</dbReference>
<dbReference type="OrthoDB" id="2354286at2759"/>
<feature type="transmembrane region" description="Helical" evidence="1">
    <location>
        <begin position="20"/>
        <end position="41"/>
    </location>
</feature>
<evidence type="ECO:0000313" key="2">
    <source>
        <dbReference type="EMBL" id="CAH2207557.1"/>
    </source>
</evidence>